<dbReference type="EMBL" id="JAUNZN010000010">
    <property type="protein sequence ID" value="KAK4815291.1"/>
    <property type="molecule type" value="Genomic_DNA"/>
</dbReference>
<feature type="domain" description="Endonuclease/exonuclease/phosphatase" evidence="1">
    <location>
        <begin position="197"/>
        <end position="262"/>
    </location>
</feature>
<proteinExistence type="predicted"/>
<dbReference type="GO" id="GO:0007508">
    <property type="term" value="P:larval heart development"/>
    <property type="evidence" value="ECO:0007669"/>
    <property type="project" value="TreeGrafter"/>
</dbReference>
<protein>
    <recommendedName>
        <fullName evidence="1">Endonuclease/exonuclease/phosphatase domain-containing protein</fullName>
    </recommendedName>
</protein>
<dbReference type="Proteomes" id="UP001333110">
    <property type="component" value="Unassembled WGS sequence"/>
</dbReference>
<dbReference type="PANTHER" id="PTHR33395">
    <property type="entry name" value="TRANSCRIPTASE, PUTATIVE-RELATED-RELATED"/>
    <property type="match status" value="1"/>
</dbReference>
<reference evidence="2 3" key="1">
    <citation type="journal article" date="2023" name="J. Hered.">
        <title>Chromosome-level genome of the wood stork (Mycteria americana) provides insight into avian chromosome evolution.</title>
        <authorList>
            <person name="Flamio R. Jr."/>
            <person name="Ramstad K.M."/>
        </authorList>
    </citation>
    <scope>NUCLEOTIDE SEQUENCE [LARGE SCALE GENOMIC DNA]</scope>
    <source>
        <strain evidence="2">JAX WOST 10</strain>
    </source>
</reference>
<dbReference type="Pfam" id="PF14529">
    <property type="entry name" value="Exo_endo_phos_2"/>
    <property type="match status" value="1"/>
</dbReference>
<dbReference type="GO" id="GO:0031012">
    <property type="term" value="C:extracellular matrix"/>
    <property type="evidence" value="ECO:0007669"/>
    <property type="project" value="TreeGrafter"/>
</dbReference>
<dbReference type="GO" id="GO:0061343">
    <property type="term" value="P:cell adhesion involved in heart morphogenesis"/>
    <property type="evidence" value="ECO:0007669"/>
    <property type="project" value="TreeGrafter"/>
</dbReference>
<accession>A0AAN7N0C3</accession>
<comment type="caution">
    <text evidence="2">The sequence shown here is derived from an EMBL/GenBank/DDBJ whole genome shotgun (WGS) entry which is preliminary data.</text>
</comment>
<evidence type="ECO:0000313" key="3">
    <source>
        <dbReference type="Proteomes" id="UP001333110"/>
    </source>
</evidence>
<evidence type="ECO:0000259" key="1">
    <source>
        <dbReference type="Pfam" id="PF14529"/>
    </source>
</evidence>
<keyword evidence="3" id="KW-1185">Reference proteome</keyword>
<dbReference type="GO" id="GO:0003824">
    <property type="term" value="F:catalytic activity"/>
    <property type="evidence" value="ECO:0007669"/>
    <property type="project" value="InterPro"/>
</dbReference>
<name>A0AAN7N0C3_MYCAM</name>
<dbReference type="InterPro" id="IPR005135">
    <property type="entry name" value="Endo/exonuclease/phosphatase"/>
</dbReference>
<evidence type="ECO:0000313" key="2">
    <source>
        <dbReference type="EMBL" id="KAK4815291.1"/>
    </source>
</evidence>
<sequence length="399" mass="44387">MVWQCSKERPLQDMRFDAGVNPSVTNLLDALDQAMQGMYPADVSPRPAADRPVPLCTLAGGTGDGSCLGAQRHYETQKKELKKVREERAWKRSRRGHYTKQGILALCRPQQSPVNHCQVMGGDLGLNGNRREEEEKVLLQSSAQIGQQEQVSCMQCVGWSSAAGAVTISLVPCGSECRKPANSNATTISPAPCLSTPTGGIVLLGDFNHPDICWKSSTASYKKSRRLLECMEDNFLSQVIDSPTRGDVILDLLVTNTSEQIGDVKIGGSLGCSDRALVEFAVLRDMGQAKSKVRTVNFRKAKFQLFKECKKSGKEGKRPAWMSQDLLVKLKGKMEMHRQWKQGQIPWEEHRDTAWLCRDGVRKAKAQLELNLARDAKTNKKGFCRYVGQKRKVKERVPP</sequence>
<organism evidence="2 3">
    <name type="scientific">Mycteria americana</name>
    <name type="common">Wood stork</name>
    <dbReference type="NCBI Taxonomy" id="33587"/>
    <lineage>
        <taxon>Eukaryota</taxon>
        <taxon>Metazoa</taxon>
        <taxon>Chordata</taxon>
        <taxon>Craniata</taxon>
        <taxon>Vertebrata</taxon>
        <taxon>Euteleostomi</taxon>
        <taxon>Archelosauria</taxon>
        <taxon>Archosauria</taxon>
        <taxon>Dinosauria</taxon>
        <taxon>Saurischia</taxon>
        <taxon>Theropoda</taxon>
        <taxon>Coelurosauria</taxon>
        <taxon>Aves</taxon>
        <taxon>Neognathae</taxon>
        <taxon>Neoaves</taxon>
        <taxon>Aequornithes</taxon>
        <taxon>Ciconiiformes</taxon>
        <taxon>Ciconiidae</taxon>
        <taxon>Mycteria</taxon>
    </lineage>
</organism>
<dbReference type="InterPro" id="IPR036691">
    <property type="entry name" value="Endo/exonu/phosph_ase_sf"/>
</dbReference>
<gene>
    <name evidence="2" type="ORF">QYF61_026196</name>
</gene>
<dbReference type="Gene3D" id="3.60.10.10">
    <property type="entry name" value="Endonuclease/exonuclease/phosphatase"/>
    <property type="match status" value="1"/>
</dbReference>
<dbReference type="PANTHER" id="PTHR33395:SF22">
    <property type="entry name" value="REVERSE TRANSCRIPTASE DOMAIN-CONTAINING PROTEIN"/>
    <property type="match status" value="1"/>
</dbReference>
<dbReference type="AlphaFoldDB" id="A0AAN7N0C3"/>